<keyword evidence="4" id="KW-0611">Plant defense</keyword>
<evidence type="ECO:0000256" key="1">
    <source>
        <dbReference type="ARBA" id="ARBA00022614"/>
    </source>
</evidence>
<evidence type="ECO:0000256" key="4">
    <source>
        <dbReference type="ARBA" id="ARBA00022821"/>
    </source>
</evidence>
<evidence type="ECO:0000259" key="8">
    <source>
        <dbReference type="Pfam" id="PF18052"/>
    </source>
</evidence>
<feature type="chain" id="PRO_5026676110" evidence="6">
    <location>
        <begin position="22"/>
        <end position="864"/>
    </location>
</feature>
<keyword evidence="2" id="KW-0677">Repeat</keyword>
<dbReference type="PRINTS" id="PR00364">
    <property type="entry name" value="DISEASERSIST"/>
</dbReference>
<evidence type="ECO:0000259" key="9">
    <source>
        <dbReference type="Pfam" id="PF23559"/>
    </source>
</evidence>
<sequence length="864" mass="97469">MAELILSALLPIIFEKLTSVAKEVTDEAVKDWLNGLQHLAYDIDDILDGFATDAAMHHEFTNESEGITSRVRKLIPTCCTNFSLSTRMDGKLYSITTRLQELIDKKNDLGLIVKDGGPKSKNRNYQTSLVDVPSIVGREGDKKELLQKLLYDEPCSQNFSIVPIVGMGGIGKTTLARLLYDDQQVKDRFELKAWVCVSDDFDSFNISQVIFQSIAPFFEAAHGSKIIITTRKTELLRKLGHKCPYNLQKLSHNDAVSLFARHAGINDFESYPTLRLHGEGIVKKCDGLPLALKALGSLLRTKTDEEDWKQLLDNEIWMLKDGGGIISTLRLRTVFEKDDLILLWMAEGFLHNSATKKSMERLGEEYFQELLSRLDVDVEKNVRKEAFKKYRHMSFACEEFITYNKFKAFERANSLRTFIAMPNVVGNSWQIFNLSSKILVNTLPQLPLLRVLSLSRLDIDEVPECVGNMKHLWYLNLSGTRITHLPEIVCNLYNLQTLIVSGCNSLTTLPNNFLKLKNLQHFDIRDTLLWNMMPLGISEMKTLQILSNKIVVENNDFFISGLKNLKNLQRNISIHGLDKVQSARDIWEVNLSQKRASELHVEWSNDFNDARNETLDNEVMNALKPHSDDLKDLLIESYGGKVFPNWIGDPSFLLLTCVEIRGCRKCTFLPPLGQLPSLKKLDIQDMSGWEVWSTNSGGVDAVFPRLQKLAIAYCPNLVELSFAALPSMRDLYLNDCGDGVLTSLIHVASAVTKLSIWSISGLSDEVWRSVMDYLGEVEEKGTSSSLSQLMDVNNYRKRSLGIGGLKTPISKWGPQNFPPSLVDLWLLGGSAEEDDMTSVSQLSHMLPSSLTKLGLWGFEKLKSV</sequence>
<organism evidence="11">
    <name type="scientific">Tanacetum cinerariifolium</name>
    <name type="common">Dalmatian daisy</name>
    <name type="synonym">Chrysanthemum cinerariifolium</name>
    <dbReference type="NCBI Taxonomy" id="118510"/>
    <lineage>
        <taxon>Eukaryota</taxon>
        <taxon>Viridiplantae</taxon>
        <taxon>Streptophyta</taxon>
        <taxon>Embryophyta</taxon>
        <taxon>Tracheophyta</taxon>
        <taxon>Spermatophyta</taxon>
        <taxon>Magnoliopsida</taxon>
        <taxon>eudicotyledons</taxon>
        <taxon>Gunneridae</taxon>
        <taxon>Pentapetalae</taxon>
        <taxon>asterids</taxon>
        <taxon>campanulids</taxon>
        <taxon>Asterales</taxon>
        <taxon>Asteraceae</taxon>
        <taxon>Asteroideae</taxon>
        <taxon>Anthemideae</taxon>
        <taxon>Anthemidinae</taxon>
        <taxon>Tanacetum</taxon>
    </lineage>
</organism>
<dbReference type="Gene3D" id="1.10.8.430">
    <property type="entry name" value="Helical domain of apoptotic protease-activating factors"/>
    <property type="match status" value="1"/>
</dbReference>
<dbReference type="InterPro" id="IPR058922">
    <property type="entry name" value="WHD_DRP"/>
</dbReference>
<evidence type="ECO:0000256" key="3">
    <source>
        <dbReference type="ARBA" id="ARBA00022741"/>
    </source>
</evidence>
<dbReference type="InterPro" id="IPR056789">
    <property type="entry name" value="LRR_R13L1-DRL21"/>
</dbReference>
<dbReference type="Pfam" id="PF18052">
    <property type="entry name" value="Rx_N"/>
    <property type="match status" value="1"/>
</dbReference>
<feature type="domain" description="Disease resistance N-terminal" evidence="8">
    <location>
        <begin position="22"/>
        <end position="60"/>
    </location>
</feature>
<keyword evidence="6" id="KW-0732">Signal</keyword>
<feature type="domain" description="Disease resistance protein winged helix" evidence="9">
    <location>
        <begin position="334"/>
        <end position="377"/>
    </location>
</feature>
<comment type="caution">
    <text evidence="11">The sequence shown here is derived from an EMBL/GenBank/DDBJ whole genome shotgun (WGS) entry which is preliminary data.</text>
</comment>
<feature type="domain" description="NB-ARC" evidence="7">
    <location>
        <begin position="140"/>
        <end position="214"/>
    </location>
</feature>
<dbReference type="GO" id="GO:0005524">
    <property type="term" value="F:ATP binding"/>
    <property type="evidence" value="ECO:0007669"/>
    <property type="project" value="UniProtKB-KW"/>
</dbReference>
<evidence type="ECO:0000256" key="6">
    <source>
        <dbReference type="SAM" id="SignalP"/>
    </source>
</evidence>
<gene>
    <name evidence="11" type="ORF">Tci_043677</name>
</gene>
<dbReference type="GO" id="GO:0043531">
    <property type="term" value="F:ADP binding"/>
    <property type="evidence" value="ECO:0007669"/>
    <property type="project" value="InterPro"/>
</dbReference>
<dbReference type="PANTHER" id="PTHR36766">
    <property type="entry name" value="PLANT BROAD-SPECTRUM MILDEW RESISTANCE PROTEIN RPW8"/>
    <property type="match status" value="1"/>
</dbReference>
<evidence type="ECO:0000259" key="7">
    <source>
        <dbReference type="Pfam" id="PF00931"/>
    </source>
</evidence>
<feature type="domain" description="R13L1/DRL21-like LRR repeat region" evidence="10">
    <location>
        <begin position="559"/>
        <end position="686"/>
    </location>
</feature>
<keyword evidence="3" id="KW-0547">Nucleotide-binding</keyword>
<accession>A0A6L2MDT1</accession>
<dbReference type="InterPro" id="IPR041118">
    <property type="entry name" value="Rx_N"/>
</dbReference>
<dbReference type="Pfam" id="PF00931">
    <property type="entry name" value="NB-ARC"/>
    <property type="match status" value="1"/>
</dbReference>
<proteinExistence type="predicted"/>
<protein>
    <submittedName>
        <fullName evidence="11">NB-ARC domains-containing protein</fullName>
    </submittedName>
</protein>
<dbReference type="InterPro" id="IPR027417">
    <property type="entry name" value="P-loop_NTPase"/>
</dbReference>
<evidence type="ECO:0000259" key="10">
    <source>
        <dbReference type="Pfam" id="PF25019"/>
    </source>
</evidence>
<dbReference type="Gene3D" id="3.40.50.300">
    <property type="entry name" value="P-loop containing nucleotide triphosphate hydrolases"/>
    <property type="match status" value="1"/>
</dbReference>
<keyword evidence="1" id="KW-0433">Leucine-rich repeat</keyword>
<dbReference type="InterPro" id="IPR002182">
    <property type="entry name" value="NB-ARC"/>
</dbReference>
<evidence type="ECO:0000313" key="11">
    <source>
        <dbReference type="EMBL" id="GEU71699.1"/>
    </source>
</evidence>
<dbReference type="Pfam" id="PF23559">
    <property type="entry name" value="WHD_DRP"/>
    <property type="match status" value="1"/>
</dbReference>
<dbReference type="EMBL" id="BKCJ010006354">
    <property type="protein sequence ID" value="GEU71699.1"/>
    <property type="molecule type" value="Genomic_DNA"/>
</dbReference>
<dbReference type="InterPro" id="IPR042197">
    <property type="entry name" value="Apaf_helical"/>
</dbReference>
<dbReference type="Gene3D" id="1.20.5.4130">
    <property type="match status" value="1"/>
</dbReference>
<dbReference type="InterPro" id="IPR032675">
    <property type="entry name" value="LRR_dom_sf"/>
</dbReference>
<evidence type="ECO:0000256" key="2">
    <source>
        <dbReference type="ARBA" id="ARBA00022737"/>
    </source>
</evidence>
<dbReference type="PANTHER" id="PTHR36766:SF61">
    <property type="entry name" value="NB-ARC DOMAIN DISEASE RESISTANCE PROTEIN"/>
    <property type="match status" value="1"/>
</dbReference>
<name>A0A6L2MDT1_TANCI</name>
<keyword evidence="5" id="KW-0067">ATP-binding</keyword>
<dbReference type="GO" id="GO:0006952">
    <property type="term" value="P:defense response"/>
    <property type="evidence" value="ECO:0007669"/>
    <property type="project" value="UniProtKB-KW"/>
</dbReference>
<dbReference type="SUPFAM" id="SSF52540">
    <property type="entry name" value="P-loop containing nucleoside triphosphate hydrolases"/>
    <property type="match status" value="1"/>
</dbReference>
<dbReference type="Pfam" id="PF25019">
    <property type="entry name" value="LRR_R13L1-DRL21"/>
    <property type="match status" value="1"/>
</dbReference>
<dbReference type="AlphaFoldDB" id="A0A6L2MDT1"/>
<evidence type="ECO:0000256" key="5">
    <source>
        <dbReference type="ARBA" id="ARBA00022840"/>
    </source>
</evidence>
<dbReference type="SUPFAM" id="SSF52058">
    <property type="entry name" value="L domain-like"/>
    <property type="match status" value="1"/>
</dbReference>
<feature type="signal peptide" evidence="6">
    <location>
        <begin position="1"/>
        <end position="21"/>
    </location>
</feature>
<dbReference type="Gene3D" id="3.80.10.10">
    <property type="entry name" value="Ribonuclease Inhibitor"/>
    <property type="match status" value="2"/>
</dbReference>
<reference evidence="11" key="1">
    <citation type="journal article" date="2019" name="Sci. Rep.">
        <title>Draft genome of Tanacetum cinerariifolium, the natural source of mosquito coil.</title>
        <authorList>
            <person name="Yamashiro T."/>
            <person name="Shiraishi A."/>
            <person name="Satake H."/>
            <person name="Nakayama K."/>
        </authorList>
    </citation>
    <scope>NUCLEOTIDE SEQUENCE</scope>
</reference>
<dbReference type="GO" id="GO:0051707">
    <property type="term" value="P:response to other organism"/>
    <property type="evidence" value="ECO:0007669"/>
    <property type="project" value="UniProtKB-ARBA"/>
</dbReference>